<evidence type="ECO:0000259" key="6">
    <source>
        <dbReference type="PROSITE" id="PS50110"/>
    </source>
</evidence>
<dbReference type="Pfam" id="PF17853">
    <property type="entry name" value="GGDEF_2"/>
    <property type="match status" value="1"/>
</dbReference>
<dbReference type="PROSITE" id="PS01124">
    <property type="entry name" value="HTH_ARAC_FAMILY_2"/>
    <property type="match status" value="1"/>
</dbReference>
<keyword evidence="1" id="KW-0805">Transcription regulation</keyword>
<accession>A0ABW3UFZ7</accession>
<name>A0ABW3UFZ7_9BACL</name>
<gene>
    <name evidence="7" type="ORF">ACFQ4B_01480</name>
</gene>
<sequence>MYRLLIADDEALEREGLEWIVQNMLPGQFEVIHAENGRMAIERAEEHRPQIVLMDVNMPGIQGLDALREIKRLLPETKMVLVTAYDYFSYAKEALTLGVKEYIVKPARREQVVQILQQLVDELERERLKRAEDLQLRDKVSQLQPLVENELALMFMVDQVTGASAPLLSEWLSFPLEQGCSIVIAFSDHVYSQDKTKIYDTVRSFAKSHFAGPSLVSSFIDRHMAVFLSKAAAAQGSDWLSTLRQYGEKICALTERQLALTASIGIGSTHSNVEGLRKSYFEAVFASTYFEESGKVCLFEEVTKHGGGSALARASDHRESAEHRSYVLSALQRIREEREEQTIHVLDKAKSYIESKFTEDISLEEVADVVHLNPHYFSKVFKQHIGETFIDFLTRLRIERAKELMASNELSLKEVCFEVGYKDPNYFSRVFKKVTGMTPTDYRGQEN</sequence>
<dbReference type="PROSITE" id="PS50110">
    <property type="entry name" value="RESPONSE_REGULATORY"/>
    <property type="match status" value="1"/>
</dbReference>
<dbReference type="InterPro" id="IPR009057">
    <property type="entry name" value="Homeodomain-like_sf"/>
</dbReference>
<dbReference type="SUPFAM" id="SSF46689">
    <property type="entry name" value="Homeodomain-like"/>
    <property type="match status" value="2"/>
</dbReference>
<evidence type="ECO:0000259" key="5">
    <source>
        <dbReference type="PROSITE" id="PS01124"/>
    </source>
</evidence>
<dbReference type="RefSeq" id="WP_345587621.1">
    <property type="nucleotide sequence ID" value="NZ_BAABJG010000012.1"/>
</dbReference>
<dbReference type="Pfam" id="PF00072">
    <property type="entry name" value="Response_reg"/>
    <property type="match status" value="1"/>
</dbReference>
<keyword evidence="2" id="KW-0238">DNA-binding</keyword>
<reference evidence="8" key="1">
    <citation type="journal article" date="2019" name="Int. J. Syst. Evol. Microbiol.">
        <title>The Global Catalogue of Microorganisms (GCM) 10K type strain sequencing project: providing services to taxonomists for standard genome sequencing and annotation.</title>
        <authorList>
            <consortium name="The Broad Institute Genomics Platform"/>
            <consortium name="The Broad Institute Genome Sequencing Center for Infectious Disease"/>
            <person name="Wu L."/>
            <person name="Ma J."/>
        </authorList>
    </citation>
    <scope>NUCLEOTIDE SEQUENCE [LARGE SCALE GENOMIC DNA]</scope>
    <source>
        <strain evidence="8">CCUG 53270</strain>
    </source>
</reference>
<comment type="caution">
    <text evidence="7">The sequence shown here is derived from an EMBL/GenBank/DDBJ whole genome shotgun (WGS) entry which is preliminary data.</text>
</comment>
<dbReference type="InterPro" id="IPR001789">
    <property type="entry name" value="Sig_transdc_resp-reg_receiver"/>
</dbReference>
<dbReference type="SUPFAM" id="SSF52172">
    <property type="entry name" value="CheY-like"/>
    <property type="match status" value="1"/>
</dbReference>
<feature type="domain" description="HTH araC/xylS-type" evidence="5">
    <location>
        <begin position="347"/>
        <end position="445"/>
    </location>
</feature>
<dbReference type="Gene3D" id="3.40.50.2300">
    <property type="match status" value="1"/>
</dbReference>
<dbReference type="InterPro" id="IPR020449">
    <property type="entry name" value="Tscrpt_reg_AraC-type_HTH"/>
</dbReference>
<dbReference type="InterPro" id="IPR018062">
    <property type="entry name" value="HTH_AraC-typ_CS"/>
</dbReference>
<organism evidence="7 8">
    <name type="scientific">Paenibacillus vulneris</name>
    <dbReference type="NCBI Taxonomy" id="1133364"/>
    <lineage>
        <taxon>Bacteria</taxon>
        <taxon>Bacillati</taxon>
        <taxon>Bacillota</taxon>
        <taxon>Bacilli</taxon>
        <taxon>Bacillales</taxon>
        <taxon>Paenibacillaceae</taxon>
        <taxon>Paenibacillus</taxon>
    </lineage>
</organism>
<feature type="modified residue" description="4-aspartylphosphate" evidence="4">
    <location>
        <position position="55"/>
    </location>
</feature>
<evidence type="ECO:0000256" key="1">
    <source>
        <dbReference type="ARBA" id="ARBA00023015"/>
    </source>
</evidence>
<dbReference type="InterPro" id="IPR041522">
    <property type="entry name" value="CdaR_GGDEF"/>
</dbReference>
<dbReference type="InterPro" id="IPR011006">
    <property type="entry name" value="CheY-like_superfamily"/>
</dbReference>
<evidence type="ECO:0000313" key="8">
    <source>
        <dbReference type="Proteomes" id="UP001597180"/>
    </source>
</evidence>
<evidence type="ECO:0000256" key="4">
    <source>
        <dbReference type="PROSITE-ProRule" id="PRU00169"/>
    </source>
</evidence>
<dbReference type="Pfam" id="PF12833">
    <property type="entry name" value="HTH_18"/>
    <property type="match status" value="1"/>
</dbReference>
<dbReference type="Gene3D" id="1.10.10.60">
    <property type="entry name" value="Homeodomain-like"/>
    <property type="match status" value="2"/>
</dbReference>
<protein>
    <submittedName>
        <fullName evidence="7">AraC family transcriptional regulator</fullName>
    </submittedName>
</protein>
<dbReference type="SMART" id="SM00448">
    <property type="entry name" value="REC"/>
    <property type="match status" value="1"/>
</dbReference>
<dbReference type="InterPro" id="IPR018060">
    <property type="entry name" value="HTH_AraC"/>
</dbReference>
<evidence type="ECO:0000256" key="3">
    <source>
        <dbReference type="ARBA" id="ARBA00023163"/>
    </source>
</evidence>
<proteinExistence type="predicted"/>
<dbReference type="PRINTS" id="PR00032">
    <property type="entry name" value="HTHARAC"/>
</dbReference>
<evidence type="ECO:0000313" key="7">
    <source>
        <dbReference type="EMBL" id="MFD1218775.1"/>
    </source>
</evidence>
<evidence type="ECO:0000256" key="2">
    <source>
        <dbReference type="ARBA" id="ARBA00023125"/>
    </source>
</evidence>
<keyword evidence="3" id="KW-0804">Transcription</keyword>
<dbReference type="PROSITE" id="PS00041">
    <property type="entry name" value="HTH_ARAC_FAMILY_1"/>
    <property type="match status" value="1"/>
</dbReference>
<keyword evidence="4" id="KW-0597">Phosphoprotein</keyword>
<feature type="domain" description="Response regulatory" evidence="6">
    <location>
        <begin position="3"/>
        <end position="120"/>
    </location>
</feature>
<dbReference type="CDD" id="cd17536">
    <property type="entry name" value="REC_YesN-like"/>
    <property type="match status" value="1"/>
</dbReference>
<dbReference type="PANTHER" id="PTHR43280">
    <property type="entry name" value="ARAC-FAMILY TRANSCRIPTIONAL REGULATOR"/>
    <property type="match status" value="1"/>
</dbReference>
<dbReference type="EMBL" id="JBHTLU010000006">
    <property type="protein sequence ID" value="MFD1218775.1"/>
    <property type="molecule type" value="Genomic_DNA"/>
</dbReference>
<dbReference type="SMART" id="SM00342">
    <property type="entry name" value="HTH_ARAC"/>
    <property type="match status" value="1"/>
</dbReference>
<dbReference type="Proteomes" id="UP001597180">
    <property type="component" value="Unassembled WGS sequence"/>
</dbReference>
<keyword evidence="8" id="KW-1185">Reference proteome</keyword>
<dbReference type="PANTHER" id="PTHR43280:SF28">
    <property type="entry name" value="HTH-TYPE TRANSCRIPTIONAL ACTIVATOR RHAS"/>
    <property type="match status" value="1"/>
</dbReference>